<dbReference type="EMBL" id="JBHTEK010000001">
    <property type="protein sequence ID" value="MFC7667516.1"/>
    <property type="molecule type" value="Genomic_DNA"/>
</dbReference>
<feature type="transmembrane region" description="Helical" evidence="1">
    <location>
        <begin position="20"/>
        <end position="42"/>
    </location>
</feature>
<dbReference type="Pfam" id="PF22503">
    <property type="entry name" value="DUF6992"/>
    <property type="match status" value="1"/>
</dbReference>
<feature type="transmembrane region" description="Helical" evidence="1">
    <location>
        <begin position="54"/>
        <end position="78"/>
    </location>
</feature>
<keyword evidence="1" id="KW-0812">Transmembrane</keyword>
<dbReference type="RefSeq" id="WP_380202103.1">
    <property type="nucleotide sequence ID" value="NZ_JBHTEK010000001.1"/>
</dbReference>
<keyword evidence="1" id="KW-0472">Membrane</keyword>
<keyword evidence="3" id="KW-1185">Reference proteome</keyword>
<name>A0ABW2U3T5_9BACT</name>
<accession>A0ABW2U3T5</accession>
<evidence type="ECO:0000313" key="2">
    <source>
        <dbReference type="EMBL" id="MFC7667516.1"/>
    </source>
</evidence>
<evidence type="ECO:0000313" key="3">
    <source>
        <dbReference type="Proteomes" id="UP001596513"/>
    </source>
</evidence>
<sequence>MPLTTSLDIGPLFLASELLVGRGLAVLSAWALLNLVGSGYFVSRADRRYEPYYFHGMNVGWGLVNAGLACWGILHLHFTAPAGLRLADLVQAQLLNENLFLFNTGLDVAYIMTGFYLRALARQPAQLKPVRLLGFGRSLWVQGGFLLLFDAVMWALLHGQGQGWLPLLA</sequence>
<protein>
    <submittedName>
        <fullName evidence="2">DUF6992 family protein</fullName>
    </submittedName>
</protein>
<dbReference type="InterPro" id="IPR054261">
    <property type="entry name" value="DUF6992"/>
</dbReference>
<feature type="transmembrane region" description="Helical" evidence="1">
    <location>
        <begin position="98"/>
        <end position="117"/>
    </location>
</feature>
<proteinExistence type="predicted"/>
<reference evidence="3" key="1">
    <citation type="journal article" date="2019" name="Int. J. Syst. Evol. Microbiol.">
        <title>The Global Catalogue of Microorganisms (GCM) 10K type strain sequencing project: providing services to taxonomists for standard genome sequencing and annotation.</title>
        <authorList>
            <consortium name="The Broad Institute Genomics Platform"/>
            <consortium name="The Broad Institute Genome Sequencing Center for Infectious Disease"/>
            <person name="Wu L."/>
            <person name="Ma J."/>
        </authorList>
    </citation>
    <scope>NUCLEOTIDE SEQUENCE [LARGE SCALE GENOMIC DNA]</scope>
    <source>
        <strain evidence="3">JCM 19635</strain>
    </source>
</reference>
<evidence type="ECO:0000256" key="1">
    <source>
        <dbReference type="SAM" id="Phobius"/>
    </source>
</evidence>
<gene>
    <name evidence="2" type="ORF">ACFQT0_09045</name>
</gene>
<organism evidence="2 3">
    <name type="scientific">Hymenobacter humi</name>
    <dbReference type="NCBI Taxonomy" id="1411620"/>
    <lineage>
        <taxon>Bacteria</taxon>
        <taxon>Pseudomonadati</taxon>
        <taxon>Bacteroidota</taxon>
        <taxon>Cytophagia</taxon>
        <taxon>Cytophagales</taxon>
        <taxon>Hymenobacteraceae</taxon>
        <taxon>Hymenobacter</taxon>
    </lineage>
</organism>
<feature type="transmembrane region" description="Helical" evidence="1">
    <location>
        <begin position="138"/>
        <end position="157"/>
    </location>
</feature>
<dbReference type="Proteomes" id="UP001596513">
    <property type="component" value="Unassembled WGS sequence"/>
</dbReference>
<keyword evidence="1" id="KW-1133">Transmembrane helix</keyword>
<comment type="caution">
    <text evidence="2">The sequence shown here is derived from an EMBL/GenBank/DDBJ whole genome shotgun (WGS) entry which is preliminary data.</text>
</comment>